<reference evidence="2" key="1">
    <citation type="journal article" date="2021" name="New Phytol.">
        <title>Evolutionary innovations through gain and loss of genes in the ectomycorrhizal Boletales.</title>
        <authorList>
            <person name="Wu G."/>
            <person name="Miyauchi S."/>
            <person name="Morin E."/>
            <person name="Kuo A."/>
            <person name="Drula E."/>
            <person name="Varga T."/>
            <person name="Kohler A."/>
            <person name="Feng B."/>
            <person name="Cao Y."/>
            <person name="Lipzen A."/>
            <person name="Daum C."/>
            <person name="Hundley H."/>
            <person name="Pangilinan J."/>
            <person name="Johnson J."/>
            <person name="Barry K."/>
            <person name="LaButti K."/>
            <person name="Ng V."/>
            <person name="Ahrendt S."/>
            <person name="Min B."/>
            <person name="Choi I.G."/>
            <person name="Park H."/>
            <person name="Plett J.M."/>
            <person name="Magnuson J."/>
            <person name="Spatafora J.W."/>
            <person name="Nagy L.G."/>
            <person name="Henrissat B."/>
            <person name="Grigoriev I.V."/>
            <person name="Yang Z.L."/>
            <person name="Xu J."/>
            <person name="Martin F.M."/>
        </authorList>
    </citation>
    <scope>NUCLEOTIDE SEQUENCE</scope>
    <source>
        <strain evidence="2">KKN 215</strain>
    </source>
</reference>
<protein>
    <recommendedName>
        <fullName evidence="1">F-box domain-containing protein</fullName>
    </recommendedName>
</protein>
<dbReference type="Pfam" id="PF12937">
    <property type="entry name" value="F-box-like"/>
    <property type="match status" value="1"/>
</dbReference>
<dbReference type="CDD" id="cd09917">
    <property type="entry name" value="F-box_SF"/>
    <property type="match status" value="1"/>
</dbReference>
<dbReference type="SUPFAM" id="SSF81383">
    <property type="entry name" value="F-box domain"/>
    <property type="match status" value="1"/>
</dbReference>
<dbReference type="Proteomes" id="UP000813824">
    <property type="component" value="Unassembled WGS sequence"/>
</dbReference>
<name>A0A8K0UFM4_9AGAR</name>
<dbReference type="InterPro" id="IPR036047">
    <property type="entry name" value="F-box-like_dom_sf"/>
</dbReference>
<proteinExistence type="predicted"/>
<evidence type="ECO:0000259" key="1">
    <source>
        <dbReference type="PROSITE" id="PS50181"/>
    </source>
</evidence>
<accession>A0A8K0UFM4</accession>
<feature type="domain" description="F-box" evidence="1">
    <location>
        <begin position="1"/>
        <end position="48"/>
    </location>
</feature>
<gene>
    <name evidence="2" type="ORF">BXZ70DRAFT_703667</name>
</gene>
<organism evidence="2 3">
    <name type="scientific">Cristinia sonorae</name>
    <dbReference type="NCBI Taxonomy" id="1940300"/>
    <lineage>
        <taxon>Eukaryota</taxon>
        <taxon>Fungi</taxon>
        <taxon>Dikarya</taxon>
        <taxon>Basidiomycota</taxon>
        <taxon>Agaricomycotina</taxon>
        <taxon>Agaricomycetes</taxon>
        <taxon>Agaricomycetidae</taxon>
        <taxon>Agaricales</taxon>
        <taxon>Pleurotineae</taxon>
        <taxon>Stephanosporaceae</taxon>
        <taxon>Cristinia</taxon>
    </lineage>
</organism>
<sequence length="516" mass="57011">MPLHDIPNELLESIFLVSDLQSISRSQQVCKRFNEIVLQSIPLQYKIELAIDGFEDGPPGGLSVAERLHALRQRRAAWWTMQPTEREVLTRQDGRDFIGYAGHCIVTKNEGSLIFNQVASAFRGIPGRSWAIEGFDAGDIPALTIHVNDDLVVVLDRGEGQPYVRLLSMSTGLSHPGAAEPRIPLSAVPGFEGNEEAMGTGGGSLNVSDTHLGVQLHMHGLSIYNWKTAKLLLNITADVDLSRTVMRDRYLLLVHSEMDTAISYLTIVDLHGPYGGETVQLSDLKMVCQLELPKVTKGVPSCASIRRCHPKVIPSGARVPFHVSTDQIVKIELLYGVREAVILIPESTILRCISDVGRGGDSRIPFHQWEQKGCRVVDTSDMRFLPDVDGLTAIIVRPHDAVDTRMVHTPIQVDLFNFSPIGVRKLLCDLEAGVATPGVMHSDTSVYVCRGLGVIPEIYETTLPARRVEIPPQLLLHPTLDIDPVDVHLATDFMVLVYMVPTANFELEKELHILSF</sequence>
<evidence type="ECO:0000313" key="3">
    <source>
        <dbReference type="Proteomes" id="UP000813824"/>
    </source>
</evidence>
<dbReference type="EMBL" id="JAEVFJ010000064">
    <property type="protein sequence ID" value="KAH8077412.1"/>
    <property type="molecule type" value="Genomic_DNA"/>
</dbReference>
<dbReference type="AlphaFoldDB" id="A0A8K0UFM4"/>
<evidence type="ECO:0000313" key="2">
    <source>
        <dbReference type="EMBL" id="KAH8077412.1"/>
    </source>
</evidence>
<keyword evidence="3" id="KW-1185">Reference proteome</keyword>
<comment type="caution">
    <text evidence="2">The sequence shown here is derived from an EMBL/GenBank/DDBJ whole genome shotgun (WGS) entry which is preliminary data.</text>
</comment>
<dbReference type="PROSITE" id="PS50181">
    <property type="entry name" value="FBOX"/>
    <property type="match status" value="1"/>
</dbReference>
<dbReference type="InterPro" id="IPR001810">
    <property type="entry name" value="F-box_dom"/>
</dbReference>
<dbReference type="OrthoDB" id="3174109at2759"/>